<dbReference type="Proteomes" id="UP000008744">
    <property type="component" value="Unassembled WGS sequence"/>
</dbReference>
<sequence>MQRGASNSGLLKAFTAFRLGLIRARPVHKESAGSHGLFHAISRGKQTNSLGHSSTDGSREGQDGQASCSNDSGERDVWQNYLKSYATRHYMTLSPENVNDQDFKKEPAAPCSPVHQPSRGLLNAQGYSHKTVQGIRQTHRNSTTDDIEPHKEQQELEAETEAEIEAGTTDDVDKSESLLELPDIRMVPCRYQMMLGIDGANPEEEAGEESGEESGEEDQFQIEPILLLEKNVDPTADVDANPYTIGQTLEGAPEDKFDDAEAQQDGEQKEAQEPETEPEAEIEPFQQQQPMGHSTMRVTASDDGSDGRERPQADSDRRFKEKASASEAEDEADDSGPRDRRDSMEPTDEFIRTDRQRHKEREYEGIYWNGKGERYDSRLDIAEGEDTGYVTGKGTPLPRPEPQPIPLVPEKK</sequence>
<feature type="compositionally biased region" description="Polar residues" evidence="1">
    <location>
        <begin position="285"/>
        <end position="298"/>
    </location>
</feature>
<feature type="compositionally biased region" description="Acidic residues" evidence="1">
    <location>
        <begin position="273"/>
        <end position="282"/>
    </location>
</feature>
<feature type="compositionally biased region" description="Basic and acidic residues" evidence="1">
    <location>
        <begin position="335"/>
        <end position="364"/>
    </location>
</feature>
<feature type="compositionally biased region" description="Acidic residues" evidence="1">
    <location>
        <begin position="201"/>
        <end position="220"/>
    </location>
</feature>
<proteinExistence type="predicted"/>
<dbReference type="HOGENOM" id="CLU_666104_0_0_1"/>
<feature type="compositionally biased region" description="Pro residues" evidence="1">
    <location>
        <begin position="397"/>
        <end position="412"/>
    </location>
</feature>
<keyword evidence="3" id="KW-1185">Reference proteome</keyword>
<evidence type="ECO:0000313" key="3">
    <source>
        <dbReference type="Proteomes" id="UP000008744"/>
    </source>
</evidence>
<reference evidence="2 3" key="1">
    <citation type="journal article" date="2007" name="Nature">
        <title>Evolution of genes and genomes on the Drosophila phylogeny.</title>
        <authorList>
            <consortium name="Drosophila 12 Genomes Consortium"/>
            <person name="Clark A.G."/>
            <person name="Eisen M.B."/>
            <person name="Smith D.R."/>
            <person name="Bergman C.M."/>
            <person name="Oliver B."/>
            <person name="Markow T.A."/>
            <person name="Kaufman T.C."/>
            <person name="Kellis M."/>
            <person name="Gelbart W."/>
            <person name="Iyer V.N."/>
            <person name="Pollard D.A."/>
            <person name="Sackton T.B."/>
            <person name="Larracuente A.M."/>
            <person name="Singh N.D."/>
            <person name="Abad J.P."/>
            <person name="Abt D.N."/>
            <person name="Adryan B."/>
            <person name="Aguade M."/>
            <person name="Akashi H."/>
            <person name="Anderson W.W."/>
            <person name="Aquadro C.F."/>
            <person name="Ardell D.H."/>
            <person name="Arguello R."/>
            <person name="Artieri C.G."/>
            <person name="Barbash D.A."/>
            <person name="Barker D."/>
            <person name="Barsanti P."/>
            <person name="Batterham P."/>
            <person name="Batzoglou S."/>
            <person name="Begun D."/>
            <person name="Bhutkar A."/>
            <person name="Blanco E."/>
            <person name="Bosak S.A."/>
            <person name="Bradley R.K."/>
            <person name="Brand A.D."/>
            <person name="Brent M.R."/>
            <person name="Brooks A.N."/>
            <person name="Brown R.H."/>
            <person name="Butlin R.K."/>
            <person name="Caggese C."/>
            <person name="Calvi B.R."/>
            <person name="Bernardo de Carvalho A."/>
            <person name="Caspi A."/>
            <person name="Castrezana S."/>
            <person name="Celniker S.E."/>
            <person name="Chang J.L."/>
            <person name="Chapple C."/>
            <person name="Chatterji S."/>
            <person name="Chinwalla A."/>
            <person name="Civetta A."/>
            <person name="Clifton S.W."/>
            <person name="Comeron J.M."/>
            <person name="Costello J.C."/>
            <person name="Coyne J.A."/>
            <person name="Daub J."/>
            <person name="David R.G."/>
            <person name="Delcher A.L."/>
            <person name="Delehaunty K."/>
            <person name="Do C.B."/>
            <person name="Ebling H."/>
            <person name="Edwards K."/>
            <person name="Eickbush T."/>
            <person name="Evans J.D."/>
            <person name="Filipski A."/>
            <person name="Findeiss S."/>
            <person name="Freyhult E."/>
            <person name="Fulton L."/>
            <person name="Fulton R."/>
            <person name="Garcia A.C."/>
            <person name="Gardiner A."/>
            <person name="Garfield D.A."/>
            <person name="Garvin B.E."/>
            <person name="Gibson G."/>
            <person name="Gilbert D."/>
            <person name="Gnerre S."/>
            <person name="Godfrey J."/>
            <person name="Good R."/>
            <person name="Gotea V."/>
            <person name="Gravely B."/>
            <person name="Greenberg A.J."/>
            <person name="Griffiths-Jones S."/>
            <person name="Gross S."/>
            <person name="Guigo R."/>
            <person name="Gustafson E.A."/>
            <person name="Haerty W."/>
            <person name="Hahn M.W."/>
            <person name="Halligan D.L."/>
            <person name="Halpern A.L."/>
            <person name="Halter G.M."/>
            <person name="Han M.V."/>
            <person name="Heger A."/>
            <person name="Hillier L."/>
            <person name="Hinrichs A.S."/>
            <person name="Holmes I."/>
            <person name="Hoskins R.A."/>
            <person name="Hubisz M.J."/>
            <person name="Hultmark D."/>
            <person name="Huntley M.A."/>
            <person name="Jaffe D.B."/>
            <person name="Jagadeeshan S."/>
            <person name="Jeck W.R."/>
            <person name="Johnson J."/>
            <person name="Jones C.D."/>
            <person name="Jordan W.C."/>
            <person name="Karpen G.H."/>
            <person name="Kataoka E."/>
            <person name="Keightley P.D."/>
            <person name="Kheradpour P."/>
            <person name="Kirkness E.F."/>
            <person name="Koerich L.B."/>
            <person name="Kristiansen K."/>
            <person name="Kudrna D."/>
            <person name="Kulathinal R.J."/>
            <person name="Kumar S."/>
            <person name="Kwok R."/>
            <person name="Lander E."/>
            <person name="Langley C.H."/>
            <person name="Lapoint R."/>
            <person name="Lazzaro B.P."/>
            <person name="Lee S.J."/>
            <person name="Levesque L."/>
            <person name="Li R."/>
            <person name="Lin C.F."/>
            <person name="Lin M.F."/>
            <person name="Lindblad-Toh K."/>
            <person name="Llopart A."/>
            <person name="Long M."/>
            <person name="Low L."/>
            <person name="Lozovsky E."/>
            <person name="Lu J."/>
            <person name="Luo M."/>
            <person name="Machado C.A."/>
            <person name="Makalowski W."/>
            <person name="Marzo M."/>
            <person name="Matsuda M."/>
            <person name="Matzkin L."/>
            <person name="McAllister B."/>
            <person name="McBride C.S."/>
            <person name="McKernan B."/>
            <person name="McKernan K."/>
            <person name="Mendez-Lago M."/>
            <person name="Minx P."/>
            <person name="Mollenhauer M.U."/>
            <person name="Montooth K."/>
            <person name="Mount S.M."/>
            <person name="Mu X."/>
            <person name="Myers E."/>
            <person name="Negre B."/>
            <person name="Newfeld S."/>
            <person name="Nielsen R."/>
            <person name="Noor M.A."/>
            <person name="O'Grady P."/>
            <person name="Pachter L."/>
            <person name="Papaceit M."/>
            <person name="Parisi M.J."/>
            <person name="Parisi M."/>
            <person name="Parts L."/>
            <person name="Pedersen J.S."/>
            <person name="Pesole G."/>
            <person name="Phillippy A.M."/>
            <person name="Ponting C.P."/>
            <person name="Pop M."/>
            <person name="Porcelli D."/>
            <person name="Powell J.R."/>
            <person name="Prohaska S."/>
            <person name="Pruitt K."/>
            <person name="Puig M."/>
            <person name="Quesneville H."/>
            <person name="Ram K.R."/>
            <person name="Rand D."/>
            <person name="Rasmussen M.D."/>
            <person name="Reed L.K."/>
            <person name="Reenan R."/>
            <person name="Reily A."/>
            <person name="Remington K.A."/>
            <person name="Rieger T.T."/>
            <person name="Ritchie M.G."/>
            <person name="Robin C."/>
            <person name="Rogers Y.H."/>
            <person name="Rohde C."/>
            <person name="Rozas J."/>
            <person name="Rubenfield M.J."/>
            <person name="Ruiz A."/>
            <person name="Russo S."/>
            <person name="Salzberg S.L."/>
            <person name="Sanchez-Gracia A."/>
            <person name="Saranga D.J."/>
            <person name="Sato H."/>
            <person name="Schaeffer S.W."/>
            <person name="Schatz M.C."/>
            <person name="Schlenke T."/>
            <person name="Schwartz R."/>
            <person name="Segarra C."/>
            <person name="Singh R.S."/>
            <person name="Sirot L."/>
            <person name="Sirota M."/>
            <person name="Sisneros N.B."/>
            <person name="Smith C.D."/>
            <person name="Smith T.F."/>
            <person name="Spieth J."/>
            <person name="Stage D.E."/>
            <person name="Stark A."/>
            <person name="Stephan W."/>
            <person name="Strausberg R.L."/>
            <person name="Strempel S."/>
            <person name="Sturgill D."/>
            <person name="Sutton G."/>
            <person name="Sutton G.G."/>
            <person name="Tao W."/>
            <person name="Teichmann S."/>
            <person name="Tobari Y.N."/>
            <person name="Tomimura Y."/>
            <person name="Tsolas J.M."/>
            <person name="Valente V.L."/>
            <person name="Venter E."/>
            <person name="Venter J.C."/>
            <person name="Vicario S."/>
            <person name="Vieira F.G."/>
            <person name="Vilella A.J."/>
            <person name="Villasante A."/>
            <person name="Walenz B."/>
            <person name="Wang J."/>
            <person name="Wasserman M."/>
            <person name="Watts T."/>
            <person name="Wilson D."/>
            <person name="Wilson R.K."/>
            <person name="Wing R.A."/>
            <person name="Wolfner M.F."/>
            <person name="Wong A."/>
            <person name="Wong G.K."/>
            <person name="Wu C.I."/>
            <person name="Wu G."/>
            <person name="Yamamoto D."/>
            <person name="Yang H.P."/>
            <person name="Yang S.P."/>
            <person name="Yorke J.A."/>
            <person name="Yoshida K."/>
            <person name="Zdobnov E."/>
            <person name="Zhang P."/>
            <person name="Zhang Y."/>
            <person name="Zimin A.V."/>
            <person name="Baldwin J."/>
            <person name="Abdouelleil A."/>
            <person name="Abdulkadir J."/>
            <person name="Abebe A."/>
            <person name="Abera B."/>
            <person name="Abreu J."/>
            <person name="Acer S.C."/>
            <person name="Aftuck L."/>
            <person name="Alexander A."/>
            <person name="An P."/>
            <person name="Anderson E."/>
            <person name="Anderson S."/>
            <person name="Arachi H."/>
            <person name="Azer M."/>
            <person name="Bachantsang P."/>
            <person name="Barry A."/>
            <person name="Bayul T."/>
            <person name="Berlin A."/>
            <person name="Bessette D."/>
            <person name="Bloom T."/>
            <person name="Blye J."/>
            <person name="Boguslavskiy L."/>
            <person name="Bonnet C."/>
            <person name="Boukhgalter B."/>
            <person name="Bourzgui I."/>
            <person name="Brown A."/>
            <person name="Cahill P."/>
            <person name="Channer S."/>
            <person name="Cheshatsang Y."/>
            <person name="Chuda L."/>
            <person name="Citroen M."/>
            <person name="Collymore A."/>
            <person name="Cooke P."/>
            <person name="Costello M."/>
            <person name="D'Aco K."/>
            <person name="Daza R."/>
            <person name="De Haan G."/>
            <person name="DeGray S."/>
            <person name="DeMaso C."/>
            <person name="Dhargay N."/>
            <person name="Dooley K."/>
            <person name="Dooley E."/>
            <person name="Doricent M."/>
            <person name="Dorje P."/>
            <person name="Dorjee K."/>
            <person name="Dupes A."/>
            <person name="Elong R."/>
            <person name="Falk J."/>
            <person name="Farina A."/>
            <person name="Faro S."/>
            <person name="Ferguson D."/>
            <person name="Fisher S."/>
            <person name="Foley C.D."/>
            <person name="Franke A."/>
            <person name="Friedrich D."/>
            <person name="Gadbois L."/>
            <person name="Gearin G."/>
            <person name="Gearin C.R."/>
            <person name="Giannoukos G."/>
            <person name="Goode T."/>
            <person name="Graham J."/>
            <person name="Grandbois E."/>
            <person name="Grewal S."/>
            <person name="Gyaltsen K."/>
            <person name="Hafez N."/>
            <person name="Hagos B."/>
            <person name="Hall J."/>
            <person name="Henson C."/>
            <person name="Hollinger A."/>
            <person name="Honan T."/>
            <person name="Huard M.D."/>
            <person name="Hughes L."/>
            <person name="Hurhula B."/>
            <person name="Husby M.E."/>
            <person name="Kamat A."/>
            <person name="Kanga B."/>
            <person name="Kashin S."/>
            <person name="Khazanovich D."/>
            <person name="Kisner P."/>
            <person name="Lance K."/>
            <person name="Lara M."/>
            <person name="Lee W."/>
            <person name="Lennon N."/>
            <person name="Letendre F."/>
            <person name="LeVine R."/>
            <person name="Lipovsky A."/>
            <person name="Liu X."/>
            <person name="Liu J."/>
            <person name="Liu S."/>
            <person name="Lokyitsang T."/>
            <person name="Lokyitsang Y."/>
            <person name="Lubonja R."/>
            <person name="Lui A."/>
            <person name="MacDonald P."/>
            <person name="Magnisalis V."/>
            <person name="Maru K."/>
            <person name="Matthews C."/>
            <person name="McCusker W."/>
            <person name="McDonough S."/>
            <person name="Mehta T."/>
            <person name="Meldrim J."/>
            <person name="Meneus L."/>
            <person name="Mihai O."/>
            <person name="Mihalev A."/>
            <person name="Mihova T."/>
            <person name="Mittelman R."/>
            <person name="Mlenga V."/>
            <person name="Montmayeur A."/>
            <person name="Mulrain L."/>
            <person name="Navidi A."/>
            <person name="Naylor J."/>
            <person name="Negash T."/>
            <person name="Nguyen T."/>
            <person name="Nguyen N."/>
            <person name="Nicol R."/>
            <person name="Norbu C."/>
            <person name="Norbu N."/>
            <person name="Novod N."/>
            <person name="O'Neill B."/>
            <person name="Osman S."/>
            <person name="Markiewicz E."/>
            <person name="Oyono O.L."/>
            <person name="Patti C."/>
            <person name="Phunkhang P."/>
            <person name="Pierre F."/>
            <person name="Priest M."/>
            <person name="Raghuraman S."/>
            <person name="Rege F."/>
            <person name="Reyes R."/>
            <person name="Rise C."/>
            <person name="Rogov P."/>
            <person name="Ross K."/>
            <person name="Ryan E."/>
            <person name="Settipalli S."/>
            <person name="Shea T."/>
            <person name="Sherpa N."/>
            <person name="Shi L."/>
            <person name="Shih D."/>
            <person name="Sparrow T."/>
            <person name="Spaulding J."/>
            <person name="Stalker J."/>
            <person name="Stange-Thomann N."/>
            <person name="Stavropoulos S."/>
            <person name="Stone C."/>
            <person name="Strader C."/>
            <person name="Tesfaye S."/>
            <person name="Thomson T."/>
            <person name="Thoulutsang Y."/>
            <person name="Thoulutsang D."/>
            <person name="Topham K."/>
            <person name="Topping I."/>
            <person name="Tsamla T."/>
            <person name="Vassiliev H."/>
            <person name="Vo A."/>
            <person name="Wangchuk T."/>
            <person name="Wangdi T."/>
            <person name="Weiand M."/>
            <person name="Wilkinson J."/>
            <person name="Wilson A."/>
            <person name="Yadav S."/>
            <person name="Young G."/>
            <person name="Yu Q."/>
            <person name="Zembek L."/>
            <person name="Zhong D."/>
            <person name="Zimmer A."/>
            <person name="Zwirko Z."/>
            <person name="Jaffe D.B."/>
            <person name="Alvarez P."/>
            <person name="Brockman W."/>
            <person name="Butler J."/>
            <person name="Chin C."/>
            <person name="Gnerre S."/>
            <person name="Grabherr M."/>
            <person name="Kleber M."/>
            <person name="Mauceli E."/>
            <person name="MacCallum I."/>
        </authorList>
    </citation>
    <scope>NUCLEOTIDE SEQUENCE [LARGE SCALE GENOMIC DNA]</scope>
    <source>
        <strain evidence="3">MSH-3 / Tucson 14011-0111.49</strain>
    </source>
</reference>
<gene>
    <name evidence="2" type="primary">Dper\GL15924</name>
    <name evidence="2" type="ORF">Dper_GL15924</name>
</gene>
<protein>
    <submittedName>
        <fullName evidence="2">GL15924</fullName>
    </submittedName>
</protein>
<name>B4H0Q5_DROPE</name>
<feature type="region of interest" description="Disordered" evidence="1">
    <location>
        <begin position="41"/>
        <end position="73"/>
    </location>
</feature>
<feature type="region of interest" description="Disordered" evidence="1">
    <location>
        <begin position="136"/>
        <end position="179"/>
    </location>
</feature>
<feature type="compositionally biased region" description="Basic and acidic residues" evidence="1">
    <location>
        <begin position="371"/>
        <end position="381"/>
    </location>
</feature>
<evidence type="ECO:0000313" key="2">
    <source>
        <dbReference type="EMBL" id="EDW29970.1"/>
    </source>
</evidence>
<dbReference type="AlphaFoldDB" id="B4H0Q5"/>
<feature type="compositionally biased region" description="Polar residues" evidence="1">
    <location>
        <begin position="44"/>
        <end position="56"/>
    </location>
</feature>
<feature type="region of interest" description="Disordered" evidence="1">
    <location>
        <begin position="201"/>
        <end position="412"/>
    </location>
</feature>
<feature type="compositionally biased region" description="Acidic residues" evidence="1">
    <location>
        <begin position="155"/>
        <end position="170"/>
    </location>
</feature>
<accession>B4H0Q5</accession>
<dbReference type="EMBL" id="CH479201">
    <property type="protein sequence ID" value="EDW29970.1"/>
    <property type="molecule type" value="Genomic_DNA"/>
</dbReference>
<feature type="compositionally biased region" description="Basic and acidic residues" evidence="1">
    <location>
        <begin position="305"/>
        <end position="324"/>
    </location>
</feature>
<evidence type="ECO:0000256" key="1">
    <source>
        <dbReference type="SAM" id="MobiDB-lite"/>
    </source>
</evidence>
<organism evidence="3">
    <name type="scientific">Drosophila persimilis</name>
    <name type="common">Fruit fly</name>
    <dbReference type="NCBI Taxonomy" id="7234"/>
    <lineage>
        <taxon>Eukaryota</taxon>
        <taxon>Metazoa</taxon>
        <taxon>Ecdysozoa</taxon>
        <taxon>Arthropoda</taxon>
        <taxon>Hexapoda</taxon>
        <taxon>Insecta</taxon>
        <taxon>Pterygota</taxon>
        <taxon>Neoptera</taxon>
        <taxon>Endopterygota</taxon>
        <taxon>Diptera</taxon>
        <taxon>Brachycera</taxon>
        <taxon>Muscomorpha</taxon>
        <taxon>Ephydroidea</taxon>
        <taxon>Drosophilidae</taxon>
        <taxon>Drosophila</taxon>
        <taxon>Sophophora</taxon>
    </lineage>
</organism>
<dbReference type="OMA" id="DANPYTI"/>